<evidence type="ECO:0000256" key="6">
    <source>
        <dbReference type="ARBA" id="ARBA00022833"/>
    </source>
</evidence>
<dbReference type="Gene3D" id="3.30.160.60">
    <property type="entry name" value="Classic Zinc Finger"/>
    <property type="match status" value="8"/>
</dbReference>
<sequence>MASKSGRTKDNTAAKKLSGSPSLLGNKFKVSKVFICKYCSQDFPSEKDRYVHQVDQHWKDLISQCEVCVKSFLLKESPDPSHKCHLQLSESIPEGQTDEKEASEGGQNDGGKFLGRGKRAKSSNKPTKTQPRKVFTCRVCSHVCKSILEMLNHKQSHHTPSFQCHHCNLDCKNDQSVKEHLKLHTKQKWHFCSICNEGFSMKSSLQEHLRLTHDNMDDSLNADDEEDSIPLTSWQNQTPSDPKTVLGTTSDQKLYSCRYCMQKFSEKSAYRDHVKLSHPKNFQCDICSRSYVRRCELKLHEKHHCEERNFICQYCDKSFKRQAHLDCHILSHTGEKKFVCKHCGKSFKAKRTLIGHEMKHSGNQPFQCKDCGIKFTLKSSLLKHEASHQTEGVRHPCPKCDKDFSSKVTLAIHDKAVHLKIKQYVCETCGTAFAYQSHLRKHQMVHLDERPFKCQYCDKHFRLTYSRMLHERQHTGKKPFQCQHCSKKYATKARLQRHEKVHAKASMKAPLEPEMQEVQLYPVALHPDVAPHLTPEMQKQYQTAQAVVLQEQSHANPGVPVCNICGIEFASYNDYMSHQQTHSITQLESHISVNQDVARYHNADTVSVMLSFMSSGT</sequence>
<feature type="domain" description="C2H2-type" evidence="13">
    <location>
        <begin position="395"/>
        <end position="423"/>
    </location>
</feature>
<organism evidence="14 15">
    <name type="scientific">Holothuria leucospilota</name>
    <name type="common">Black long sea cucumber</name>
    <name type="synonym">Mertensiothuria leucospilota</name>
    <dbReference type="NCBI Taxonomy" id="206669"/>
    <lineage>
        <taxon>Eukaryota</taxon>
        <taxon>Metazoa</taxon>
        <taxon>Echinodermata</taxon>
        <taxon>Eleutherozoa</taxon>
        <taxon>Echinozoa</taxon>
        <taxon>Holothuroidea</taxon>
        <taxon>Aspidochirotacea</taxon>
        <taxon>Aspidochirotida</taxon>
        <taxon>Holothuriidae</taxon>
        <taxon>Holothuria</taxon>
    </lineage>
</organism>
<evidence type="ECO:0000313" key="15">
    <source>
        <dbReference type="Proteomes" id="UP001152320"/>
    </source>
</evidence>
<dbReference type="Proteomes" id="UP001152320">
    <property type="component" value="Chromosome 3"/>
</dbReference>
<dbReference type="OrthoDB" id="40579at2759"/>
<dbReference type="InterPro" id="IPR013087">
    <property type="entry name" value="Znf_C2H2_type"/>
</dbReference>
<feature type="region of interest" description="Disordered" evidence="12">
    <location>
        <begin position="93"/>
        <end position="129"/>
    </location>
</feature>
<keyword evidence="8" id="KW-0238">DNA-binding</keyword>
<keyword evidence="10" id="KW-0539">Nucleus</keyword>
<feature type="domain" description="C2H2-type" evidence="13">
    <location>
        <begin position="190"/>
        <end position="218"/>
    </location>
</feature>
<dbReference type="FunFam" id="3.30.160.60:FF:000100">
    <property type="entry name" value="Zinc finger 45-like"/>
    <property type="match status" value="3"/>
</dbReference>
<dbReference type="FunFam" id="3.30.160.60:FF:000688">
    <property type="entry name" value="zinc finger protein 197 isoform X1"/>
    <property type="match status" value="1"/>
</dbReference>
<accession>A0A9Q1HGE0</accession>
<dbReference type="PANTHER" id="PTHR24393">
    <property type="entry name" value="ZINC FINGER PROTEIN"/>
    <property type="match status" value="1"/>
</dbReference>
<evidence type="ECO:0000256" key="3">
    <source>
        <dbReference type="ARBA" id="ARBA00022723"/>
    </source>
</evidence>
<name>A0A9Q1HGE0_HOLLE</name>
<evidence type="ECO:0000256" key="5">
    <source>
        <dbReference type="ARBA" id="ARBA00022771"/>
    </source>
</evidence>
<evidence type="ECO:0000256" key="7">
    <source>
        <dbReference type="ARBA" id="ARBA00023015"/>
    </source>
</evidence>
<evidence type="ECO:0000313" key="14">
    <source>
        <dbReference type="EMBL" id="KAJ8044910.1"/>
    </source>
</evidence>
<dbReference type="PANTHER" id="PTHR24393:SF15">
    <property type="entry name" value="IP01243P-RELATED"/>
    <property type="match status" value="1"/>
</dbReference>
<feature type="domain" description="C2H2-type" evidence="13">
    <location>
        <begin position="310"/>
        <end position="337"/>
    </location>
</feature>
<dbReference type="Pfam" id="PF00096">
    <property type="entry name" value="zf-C2H2"/>
    <property type="match status" value="6"/>
</dbReference>
<proteinExistence type="inferred from homology"/>
<dbReference type="FunFam" id="3.30.160.60:FF:000145">
    <property type="entry name" value="Zinc finger protein 574"/>
    <property type="match status" value="1"/>
</dbReference>
<evidence type="ECO:0000256" key="2">
    <source>
        <dbReference type="ARBA" id="ARBA00006991"/>
    </source>
</evidence>
<keyword evidence="3" id="KW-0479">Metal-binding</keyword>
<evidence type="ECO:0000256" key="10">
    <source>
        <dbReference type="ARBA" id="ARBA00023242"/>
    </source>
</evidence>
<dbReference type="EMBL" id="JAIZAY010000003">
    <property type="protein sequence ID" value="KAJ8044910.1"/>
    <property type="molecule type" value="Genomic_DNA"/>
</dbReference>
<dbReference type="SUPFAM" id="SSF57667">
    <property type="entry name" value="beta-beta-alpha zinc fingers"/>
    <property type="match status" value="6"/>
</dbReference>
<comment type="similarity">
    <text evidence="2">Belongs to the krueppel C2H2-type zinc-finger protein family.</text>
</comment>
<feature type="domain" description="C2H2-type" evidence="13">
    <location>
        <begin position="424"/>
        <end position="451"/>
    </location>
</feature>
<keyword evidence="7" id="KW-0805">Transcription regulation</keyword>
<protein>
    <recommendedName>
        <fullName evidence="13">C2H2-type domain-containing protein</fullName>
    </recommendedName>
</protein>
<feature type="region of interest" description="Disordered" evidence="12">
    <location>
        <begin position="1"/>
        <end position="20"/>
    </location>
</feature>
<feature type="domain" description="C2H2-type" evidence="13">
    <location>
        <begin position="480"/>
        <end position="507"/>
    </location>
</feature>
<feature type="domain" description="C2H2-type" evidence="13">
    <location>
        <begin position="282"/>
        <end position="309"/>
    </location>
</feature>
<comment type="subcellular location">
    <subcellularLocation>
        <location evidence="1">Nucleus</location>
    </subcellularLocation>
</comment>
<keyword evidence="9" id="KW-0804">Transcription</keyword>
<dbReference type="GO" id="GO:0000978">
    <property type="term" value="F:RNA polymerase II cis-regulatory region sequence-specific DNA binding"/>
    <property type="evidence" value="ECO:0007669"/>
    <property type="project" value="TreeGrafter"/>
</dbReference>
<dbReference type="GO" id="GO:0005634">
    <property type="term" value="C:nucleus"/>
    <property type="evidence" value="ECO:0007669"/>
    <property type="project" value="UniProtKB-SubCell"/>
</dbReference>
<dbReference type="PROSITE" id="PS50157">
    <property type="entry name" value="ZINC_FINGER_C2H2_2"/>
    <property type="match status" value="12"/>
</dbReference>
<reference evidence="14" key="1">
    <citation type="submission" date="2021-10" db="EMBL/GenBank/DDBJ databases">
        <title>Tropical sea cucumber genome reveals ecological adaptation and Cuvierian tubules defense mechanism.</title>
        <authorList>
            <person name="Chen T."/>
        </authorList>
    </citation>
    <scope>NUCLEOTIDE SEQUENCE</scope>
    <source>
        <strain evidence="14">Nanhai2018</strain>
        <tissue evidence="14">Muscle</tissue>
    </source>
</reference>
<keyword evidence="6" id="KW-0862">Zinc</keyword>
<feature type="domain" description="C2H2-type" evidence="13">
    <location>
        <begin position="366"/>
        <end position="393"/>
    </location>
</feature>
<evidence type="ECO:0000256" key="12">
    <source>
        <dbReference type="SAM" id="MobiDB-lite"/>
    </source>
</evidence>
<dbReference type="PROSITE" id="PS00028">
    <property type="entry name" value="ZINC_FINGER_C2H2_1"/>
    <property type="match status" value="12"/>
</dbReference>
<feature type="domain" description="C2H2-type" evidence="13">
    <location>
        <begin position="162"/>
        <end position="189"/>
    </location>
</feature>
<feature type="domain" description="C2H2-type" evidence="13">
    <location>
        <begin position="560"/>
        <end position="583"/>
    </location>
</feature>
<dbReference type="SMART" id="SM00355">
    <property type="entry name" value="ZnF_C2H2"/>
    <property type="match status" value="14"/>
</dbReference>
<keyword evidence="4" id="KW-0677">Repeat</keyword>
<dbReference type="AlphaFoldDB" id="A0A9Q1HGE0"/>
<evidence type="ECO:0000259" key="13">
    <source>
        <dbReference type="PROSITE" id="PS50157"/>
    </source>
</evidence>
<dbReference type="GO" id="GO:0001228">
    <property type="term" value="F:DNA-binding transcription activator activity, RNA polymerase II-specific"/>
    <property type="evidence" value="ECO:0007669"/>
    <property type="project" value="TreeGrafter"/>
</dbReference>
<keyword evidence="15" id="KW-1185">Reference proteome</keyword>
<feature type="domain" description="C2H2-type" evidence="13">
    <location>
        <begin position="452"/>
        <end position="479"/>
    </location>
</feature>
<dbReference type="InterPro" id="IPR036236">
    <property type="entry name" value="Znf_C2H2_sf"/>
</dbReference>
<feature type="domain" description="C2H2-type" evidence="13">
    <location>
        <begin position="255"/>
        <end position="278"/>
    </location>
</feature>
<evidence type="ECO:0000256" key="4">
    <source>
        <dbReference type="ARBA" id="ARBA00022737"/>
    </source>
</evidence>
<keyword evidence="5 11" id="KW-0863">Zinc-finger</keyword>
<evidence type="ECO:0000256" key="8">
    <source>
        <dbReference type="ARBA" id="ARBA00023125"/>
    </source>
</evidence>
<evidence type="ECO:0000256" key="9">
    <source>
        <dbReference type="ARBA" id="ARBA00023163"/>
    </source>
</evidence>
<evidence type="ECO:0000256" key="1">
    <source>
        <dbReference type="ARBA" id="ARBA00004123"/>
    </source>
</evidence>
<comment type="caution">
    <text evidence="14">The sequence shown here is derived from an EMBL/GenBank/DDBJ whole genome shotgun (WGS) entry which is preliminary data.</text>
</comment>
<gene>
    <name evidence="14" type="ORF">HOLleu_07799</name>
</gene>
<dbReference type="GO" id="GO:0008270">
    <property type="term" value="F:zinc ion binding"/>
    <property type="evidence" value="ECO:0007669"/>
    <property type="project" value="UniProtKB-KW"/>
</dbReference>
<feature type="domain" description="C2H2-type" evidence="13">
    <location>
        <begin position="338"/>
        <end position="365"/>
    </location>
</feature>
<evidence type="ECO:0000256" key="11">
    <source>
        <dbReference type="PROSITE-ProRule" id="PRU00042"/>
    </source>
</evidence>